<reference evidence="4" key="1">
    <citation type="submission" date="2025-05" db="UniProtKB">
        <authorList>
            <consortium name="Ensembl"/>
        </authorList>
    </citation>
    <scope>IDENTIFICATION</scope>
</reference>
<dbReference type="GO" id="GO:0014069">
    <property type="term" value="C:postsynaptic density"/>
    <property type="evidence" value="ECO:0007669"/>
    <property type="project" value="TreeGrafter"/>
</dbReference>
<dbReference type="GO" id="GO:0097484">
    <property type="term" value="P:dendrite extension"/>
    <property type="evidence" value="ECO:0007669"/>
    <property type="project" value="TreeGrafter"/>
</dbReference>
<dbReference type="OrthoDB" id="9944393at2759"/>
<feature type="compositionally biased region" description="Low complexity" evidence="1">
    <location>
        <begin position="65"/>
        <end position="74"/>
    </location>
</feature>
<dbReference type="AlphaFoldDB" id="A0A3Q2NX51"/>
<sequence length="456" mass="48268">MKTSLQVLRCQLLSVLAFLALNVGAVSPAPEPYLSHAFQDSASMATTHSSPLSSAVHPPPDWRQEGSSSGEWSSKGAPTSHVVTPAAGLPPSTLPDMHAVTPSTVSTDSLETTPARPGSETVKNASSVMSEFESVREGTGDRDPEHLSDSWQLLPSSLTTRPTSSSDADRPRGLKLRDHVIGSPELPVSHTIVLREVRGGNEGPTAQLLINSTEGTAAPVASPLSPSAPVTTTSTEPSHKSHKPTVIPANYISGMTEELRVVLGNGTDSPPVGHQQGNVTGHAGLPSNSSSVQAEEASAQGNISKTPSTDSGNFLNRQVPATTSEPTAEGNSLGSTVNPQLSPTTICLNMMDIVWIVLAISVPVSSVSVLLTVCCMRRKKKSTSQENNLSYWNNAITMDYFSRHAVELPREIHTLESEEQDTCLPPNGDYSSSSVVLVNPFCQETLFINREKASAI</sequence>
<dbReference type="STRING" id="8078.ENSFHEP00000003957"/>
<dbReference type="Ensembl" id="ENSFHET00000009654.1">
    <property type="protein sequence ID" value="ENSFHEP00000003957.1"/>
    <property type="gene ID" value="ENSFHEG00000004861.1"/>
</dbReference>
<dbReference type="CTD" id="66000"/>
<organism evidence="4 5">
    <name type="scientific">Fundulus heteroclitus</name>
    <name type="common">Killifish</name>
    <name type="synonym">Mummichog</name>
    <dbReference type="NCBI Taxonomy" id="8078"/>
    <lineage>
        <taxon>Eukaryota</taxon>
        <taxon>Metazoa</taxon>
        <taxon>Chordata</taxon>
        <taxon>Craniata</taxon>
        <taxon>Vertebrata</taxon>
        <taxon>Euteleostomi</taxon>
        <taxon>Actinopterygii</taxon>
        <taxon>Neopterygii</taxon>
        <taxon>Teleostei</taxon>
        <taxon>Neoteleostei</taxon>
        <taxon>Acanthomorphata</taxon>
        <taxon>Ovalentaria</taxon>
        <taxon>Atherinomorphae</taxon>
        <taxon>Cyprinodontiformes</taxon>
        <taxon>Fundulidae</taxon>
        <taxon>Fundulus</taxon>
    </lineage>
</organism>
<feature type="region of interest" description="Disordered" evidence="1">
    <location>
        <begin position="45"/>
        <end position="173"/>
    </location>
</feature>
<dbReference type="GO" id="GO:0010008">
    <property type="term" value="C:endosome membrane"/>
    <property type="evidence" value="ECO:0007669"/>
    <property type="project" value="TreeGrafter"/>
</dbReference>
<protein>
    <submittedName>
        <fullName evidence="4">Transmembrane protein 108</fullName>
    </submittedName>
</protein>
<dbReference type="GeneTree" id="ENSGT00390000000626"/>
<feature type="compositionally biased region" description="Low complexity" evidence="1">
    <location>
        <begin position="217"/>
        <end position="236"/>
    </location>
</feature>
<dbReference type="InterPro" id="IPR031508">
    <property type="entry name" value="TMEM108"/>
</dbReference>
<evidence type="ECO:0000256" key="1">
    <source>
        <dbReference type="SAM" id="MobiDB-lite"/>
    </source>
</evidence>
<feature type="compositionally biased region" description="Polar residues" evidence="1">
    <location>
        <begin position="301"/>
        <end position="336"/>
    </location>
</feature>
<feature type="compositionally biased region" description="Low complexity" evidence="1">
    <location>
        <begin position="287"/>
        <end position="300"/>
    </location>
</feature>
<feature type="chain" id="PRO_5044598230" evidence="3">
    <location>
        <begin position="29"/>
        <end position="456"/>
    </location>
</feature>
<name>A0A3Q2NX51_FUNHE</name>
<keyword evidence="5" id="KW-1185">Reference proteome</keyword>
<dbReference type="Ensembl" id="ENSFHET00000009663.1">
    <property type="protein sequence ID" value="ENSFHEP00000023693.1"/>
    <property type="gene ID" value="ENSFHEG00000004861.1"/>
</dbReference>
<dbReference type="Pfam" id="PF15759">
    <property type="entry name" value="TMEM108"/>
    <property type="match status" value="1"/>
</dbReference>
<feature type="region of interest" description="Disordered" evidence="1">
    <location>
        <begin position="217"/>
        <end position="246"/>
    </location>
</feature>
<dbReference type="PANTHER" id="PTHR28673">
    <property type="entry name" value="TRANSMEMBRANE PROTEIN 108"/>
    <property type="match status" value="1"/>
</dbReference>
<evidence type="ECO:0000313" key="5">
    <source>
        <dbReference type="Proteomes" id="UP000265000"/>
    </source>
</evidence>
<feature type="compositionally biased region" description="Basic and acidic residues" evidence="1">
    <location>
        <begin position="133"/>
        <end position="148"/>
    </location>
</feature>
<dbReference type="GO" id="GO:1904115">
    <property type="term" value="C:axon cytoplasm"/>
    <property type="evidence" value="ECO:0007669"/>
    <property type="project" value="GOC"/>
</dbReference>
<evidence type="ECO:0000256" key="2">
    <source>
        <dbReference type="SAM" id="Phobius"/>
    </source>
</evidence>
<dbReference type="GO" id="GO:0097106">
    <property type="term" value="P:postsynaptic density organization"/>
    <property type="evidence" value="ECO:0007669"/>
    <property type="project" value="TreeGrafter"/>
</dbReference>
<feature type="signal peptide" evidence="3">
    <location>
        <begin position="1"/>
        <end position="28"/>
    </location>
</feature>
<evidence type="ECO:0000256" key="3">
    <source>
        <dbReference type="SAM" id="SignalP"/>
    </source>
</evidence>
<feature type="transmembrane region" description="Helical" evidence="2">
    <location>
        <begin position="353"/>
        <end position="375"/>
    </location>
</feature>
<feature type="compositionally biased region" description="Low complexity" evidence="1">
    <location>
        <begin position="153"/>
        <end position="166"/>
    </location>
</feature>
<keyword evidence="2" id="KW-0812">Transmembrane</keyword>
<accession>A0A3Q2NX51</accession>
<dbReference type="GO" id="GO:0008090">
    <property type="term" value="P:retrograde axonal transport"/>
    <property type="evidence" value="ECO:0007669"/>
    <property type="project" value="TreeGrafter"/>
</dbReference>
<evidence type="ECO:0000313" key="4">
    <source>
        <dbReference type="Ensembl" id="ENSFHEP00000003957.1"/>
    </source>
</evidence>
<keyword evidence="2" id="KW-1133">Transmembrane helix</keyword>
<proteinExistence type="predicted"/>
<keyword evidence="3" id="KW-0732">Signal</keyword>
<feature type="compositionally biased region" description="Polar residues" evidence="1">
    <location>
        <begin position="101"/>
        <end position="112"/>
    </location>
</feature>
<dbReference type="Proteomes" id="UP000265000">
    <property type="component" value="Unplaced"/>
</dbReference>
<dbReference type="PANTHER" id="PTHR28673:SF1">
    <property type="entry name" value="TRANSMEMBRANE PROTEIN 108"/>
    <property type="match status" value="1"/>
</dbReference>
<dbReference type="GeneID" id="105932962"/>
<dbReference type="GO" id="GO:0005769">
    <property type="term" value="C:early endosome"/>
    <property type="evidence" value="ECO:0007669"/>
    <property type="project" value="TreeGrafter"/>
</dbReference>
<keyword evidence="2" id="KW-0472">Membrane</keyword>
<feature type="region of interest" description="Disordered" evidence="1">
    <location>
        <begin position="263"/>
        <end position="336"/>
    </location>
</feature>